<name>A0A0G0X423_UNCKA</name>
<evidence type="ECO:0000313" key="3">
    <source>
        <dbReference type="EMBL" id="KKS19725.1"/>
    </source>
</evidence>
<feature type="transmembrane region" description="Helical" evidence="1">
    <location>
        <begin position="281"/>
        <end position="302"/>
    </location>
</feature>
<protein>
    <recommendedName>
        <fullName evidence="2">DUF4349 domain-containing protein</fullName>
    </recommendedName>
</protein>
<keyword evidence="1" id="KW-0472">Membrane</keyword>
<evidence type="ECO:0000313" key="4">
    <source>
        <dbReference type="Proteomes" id="UP000034507"/>
    </source>
</evidence>
<dbReference type="Proteomes" id="UP000034507">
    <property type="component" value="Unassembled WGS sequence"/>
</dbReference>
<evidence type="ECO:0000256" key="1">
    <source>
        <dbReference type="SAM" id="Phobius"/>
    </source>
</evidence>
<feature type="domain" description="DUF4349" evidence="2">
    <location>
        <begin position="90"/>
        <end position="300"/>
    </location>
</feature>
<sequence length="315" mass="35614">MINRLLQWIKNNKLTALLLVIVFFMLFGNPVRYLGTYSKRSSINSPNGITGFMESDSYSGTSKGISLPSAGFSGNYNSAPVTPRLDVQDRKVVTNSDLSLLVQDVRSSIDQVEEQVRSKNGYIVRSYMASPEGGESGTVELRVPKEELDSILVFLRGMSVKVVYENIYGKDITDQYLDIEARLSTLNEVKTRYEEIMDRATDVDQILNVQQRIFSVQDQIDALKGQLNYMNATSSSTFITVHMSTDELALPYTPEEFWRPQVVFKQAVRSLISTMRGIGSLVIWVGVYAVVWVPFIVLVVLIKKINQRRQNQIRS</sequence>
<reference evidence="3 4" key="1">
    <citation type="journal article" date="2015" name="Nature">
        <title>rRNA introns, odd ribosomes, and small enigmatic genomes across a large radiation of phyla.</title>
        <authorList>
            <person name="Brown C.T."/>
            <person name="Hug L.A."/>
            <person name="Thomas B.C."/>
            <person name="Sharon I."/>
            <person name="Castelle C.J."/>
            <person name="Singh A."/>
            <person name="Wilkins M.J."/>
            <person name="Williams K.H."/>
            <person name="Banfield J.F."/>
        </authorList>
    </citation>
    <scope>NUCLEOTIDE SEQUENCE [LARGE SCALE GENOMIC DNA]</scope>
</reference>
<keyword evidence="1" id="KW-0812">Transmembrane</keyword>
<evidence type="ECO:0000259" key="2">
    <source>
        <dbReference type="Pfam" id="PF14257"/>
    </source>
</evidence>
<organism evidence="3 4">
    <name type="scientific">candidate division WWE3 bacterium GW2011_GWC1_41_7</name>
    <dbReference type="NCBI Taxonomy" id="1619119"/>
    <lineage>
        <taxon>Bacteria</taxon>
        <taxon>Katanobacteria</taxon>
    </lineage>
</organism>
<comment type="caution">
    <text evidence="3">The sequence shown here is derived from an EMBL/GenBank/DDBJ whole genome shotgun (WGS) entry which is preliminary data.</text>
</comment>
<proteinExistence type="predicted"/>
<dbReference type="Pfam" id="PF14257">
    <property type="entry name" value="DUF4349"/>
    <property type="match status" value="1"/>
</dbReference>
<dbReference type="InterPro" id="IPR025645">
    <property type="entry name" value="DUF4349"/>
</dbReference>
<dbReference type="AlphaFoldDB" id="A0A0G0X423"/>
<gene>
    <name evidence="3" type="ORF">UU77_C0040G0008</name>
</gene>
<accession>A0A0G0X423</accession>
<dbReference type="EMBL" id="LCBX01000040">
    <property type="protein sequence ID" value="KKS19725.1"/>
    <property type="molecule type" value="Genomic_DNA"/>
</dbReference>
<keyword evidence="1" id="KW-1133">Transmembrane helix</keyword>